<dbReference type="EC" id="2.1.1.177" evidence="5"/>
<dbReference type="InterPro" id="IPR003742">
    <property type="entry name" value="RlmH-like"/>
</dbReference>
<evidence type="ECO:0000256" key="1">
    <source>
        <dbReference type="ARBA" id="ARBA00022603"/>
    </source>
</evidence>
<dbReference type="NCBIfam" id="NF000988">
    <property type="entry name" value="PRK00103.2-2"/>
    <property type="match status" value="1"/>
</dbReference>
<accession>A0ABV6ZW19</accession>
<comment type="caution">
    <text evidence="5">Lacks conserved residue(s) required for the propagation of feature annotation.</text>
</comment>
<comment type="caution">
    <text evidence="6">The sequence shown here is derived from an EMBL/GenBank/DDBJ whole genome shotgun (WGS) entry which is preliminary data.</text>
</comment>
<comment type="catalytic activity">
    <reaction evidence="5">
        <text>pseudouridine(1915) in 23S rRNA + S-adenosyl-L-methionine = N(3)-methylpseudouridine(1915) in 23S rRNA + S-adenosyl-L-homocysteine + H(+)</text>
        <dbReference type="Rhea" id="RHEA:42752"/>
        <dbReference type="Rhea" id="RHEA-COMP:10221"/>
        <dbReference type="Rhea" id="RHEA-COMP:10222"/>
        <dbReference type="ChEBI" id="CHEBI:15378"/>
        <dbReference type="ChEBI" id="CHEBI:57856"/>
        <dbReference type="ChEBI" id="CHEBI:59789"/>
        <dbReference type="ChEBI" id="CHEBI:65314"/>
        <dbReference type="ChEBI" id="CHEBI:74486"/>
        <dbReference type="EC" id="2.1.1.177"/>
    </reaction>
</comment>
<evidence type="ECO:0000313" key="6">
    <source>
        <dbReference type="EMBL" id="MFC2925599.1"/>
    </source>
</evidence>
<dbReference type="CDD" id="cd18081">
    <property type="entry name" value="RlmH-like"/>
    <property type="match status" value="1"/>
</dbReference>
<keyword evidence="2 5" id="KW-0808">Transferase</keyword>
<dbReference type="SUPFAM" id="SSF75217">
    <property type="entry name" value="alpha/beta knot"/>
    <property type="match status" value="1"/>
</dbReference>
<feature type="binding site" evidence="5">
    <location>
        <position position="72"/>
    </location>
    <ligand>
        <name>S-adenosyl-L-methionine</name>
        <dbReference type="ChEBI" id="CHEBI:59789"/>
    </ligand>
</feature>
<dbReference type="NCBIfam" id="NF000989">
    <property type="entry name" value="PRK00103.2-3"/>
    <property type="match status" value="1"/>
</dbReference>
<dbReference type="PANTHER" id="PTHR33603">
    <property type="entry name" value="METHYLTRANSFERASE"/>
    <property type="match status" value="1"/>
</dbReference>
<dbReference type="InterPro" id="IPR029026">
    <property type="entry name" value="tRNA_m1G_MTases_N"/>
</dbReference>
<dbReference type="RefSeq" id="WP_343165364.1">
    <property type="nucleotide sequence ID" value="NZ_JBHRSV010000005.1"/>
</dbReference>
<dbReference type="Gene3D" id="3.40.1280.10">
    <property type="match status" value="1"/>
</dbReference>
<evidence type="ECO:0000313" key="7">
    <source>
        <dbReference type="Proteomes" id="UP001595379"/>
    </source>
</evidence>
<comment type="function">
    <text evidence="5">Specifically methylates the pseudouridine at position 1915 (m3Psi1915) in 23S rRNA.</text>
</comment>
<comment type="subcellular location">
    <subcellularLocation>
        <location evidence="5">Cytoplasm</location>
    </subcellularLocation>
</comment>
<keyword evidence="7" id="KW-1185">Reference proteome</keyword>
<organism evidence="6 7">
    <name type="scientific">Hyphobacterium vulgare</name>
    <dbReference type="NCBI Taxonomy" id="1736751"/>
    <lineage>
        <taxon>Bacteria</taxon>
        <taxon>Pseudomonadati</taxon>
        <taxon>Pseudomonadota</taxon>
        <taxon>Alphaproteobacteria</taxon>
        <taxon>Maricaulales</taxon>
        <taxon>Maricaulaceae</taxon>
        <taxon>Hyphobacterium</taxon>
    </lineage>
</organism>
<evidence type="ECO:0000256" key="4">
    <source>
        <dbReference type="ARBA" id="ARBA00038303"/>
    </source>
</evidence>
<dbReference type="Proteomes" id="UP001595379">
    <property type="component" value="Unassembled WGS sequence"/>
</dbReference>
<name>A0ABV6ZW19_9PROT</name>
<comment type="subunit">
    <text evidence="5">Homodimer.</text>
</comment>
<feature type="binding site" evidence="5">
    <location>
        <position position="104"/>
    </location>
    <ligand>
        <name>S-adenosyl-L-methionine</name>
        <dbReference type="ChEBI" id="CHEBI:59789"/>
    </ligand>
</feature>
<dbReference type="InterPro" id="IPR029028">
    <property type="entry name" value="Alpha/beta_knot_MTases"/>
</dbReference>
<comment type="similarity">
    <text evidence="4 5">Belongs to the RNA methyltransferase RlmH family.</text>
</comment>
<dbReference type="HAMAP" id="MF_00658">
    <property type="entry name" value="23SrRNA_methyltr_H"/>
    <property type="match status" value="1"/>
</dbReference>
<protein>
    <recommendedName>
        <fullName evidence="5">Ribosomal RNA large subunit methyltransferase H</fullName>
        <ecNumber evidence="5">2.1.1.177</ecNumber>
    </recommendedName>
    <alternativeName>
        <fullName evidence="5">23S rRNA (pseudouridine1915-N3)-methyltransferase</fullName>
    </alternativeName>
    <alternativeName>
        <fullName evidence="5">23S rRNA m3Psi1915 methyltransferase</fullName>
    </alternativeName>
    <alternativeName>
        <fullName evidence="5">rRNA (pseudouridine-N3-)-methyltransferase RlmH</fullName>
    </alternativeName>
</protein>
<dbReference type="EMBL" id="JBHRSV010000005">
    <property type="protein sequence ID" value="MFC2925599.1"/>
    <property type="molecule type" value="Genomic_DNA"/>
</dbReference>
<keyword evidence="3 5" id="KW-0949">S-adenosyl-L-methionine</keyword>
<keyword evidence="1 5" id="KW-0489">Methyltransferase</keyword>
<gene>
    <name evidence="5 6" type="primary">rlmH</name>
    <name evidence="6" type="ORF">ACFOOR_05725</name>
</gene>
<evidence type="ECO:0000256" key="3">
    <source>
        <dbReference type="ARBA" id="ARBA00022691"/>
    </source>
</evidence>
<dbReference type="PANTHER" id="PTHR33603:SF1">
    <property type="entry name" value="RIBOSOMAL RNA LARGE SUBUNIT METHYLTRANSFERASE H"/>
    <property type="match status" value="1"/>
</dbReference>
<dbReference type="PIRSF" id="PIRSF004505">
    <property type="entry name" value="MT_bac"/>
    <property type="match status" value="1"/>
</dbReference>
<reference evidence="7" key="1">
    <citation type="journal article" date="2019" name="Int. J. Syst. Evol. Microbiol.">
        <title>The Global Catalogue of Microorganisms (GCM) 10K type strain sequencing project: providing services to taxonomists for standard genome sequencing and annotation.</title>
        <authorList>
            <consortium name="The Broad Institute Genomics Platform"/>
            <consortium name="The Broad Institute Genome Sequencing Center for Infectious Disease"/>
            <person name="Wu L."/>
            <person name="Ma J."/>
        </authorList>
    </citation>
    <scope>NUCLEOTIDE SEQUENCE [LARGE SCALE GENOMIC DNA]</scope>
    <source>
        <strain evidence="7">KCTC 52487</strain>
    </source>
</reference>
<keyword evidence="5" id="KW-0698">rRNA processing</keyword>
<evidence type="ECO:0000256" key="5">
    <source>
        <dbReference type="HAMAP-Rule" id="MF_00658"/>
    </source>
</evidence>
<dbReference type="Pfam" id="PF02590">
    <property type="entry name" value="SPOUT_MTase"/>
    <property type="match status" value="1"/>
</dbReference>
<sequence>MRLTITAIGRVRSGAERDLVDDYLSRATAAGRAIGLGPVGESEIDNRSLADRTAESKALADAIPAGAKCVFLDERGKDLSARDFAAKIGGWRDEGVRETVFLIGGADGLDHSVLPQPDLVIAYGKTVWPHKLVRVMLAEQLYRSVSILAGMPYHRD</sequence>
<proteinExistence type="inferred from homology"/>
<keyword evidence="5" id="KW-0963">Cytoplasm</keyword>
<evidence type="ECO:0000256" key="2">
    <source>
        <dbReference type="ARBA" id="ARBA00022679"/>
    </source>
</evidence>